<protein>
    <recommendedName>
        <fullName evidence="15">Non-specific serine/threonine protein kinase</fullName>
    </recommendedName>
</protein>
<dbReference type="SMART" id="SM00285">
    <property type="entry name" value="PBD"/>
    <property type="match status" value="2"/>
</dbReference>
<dbReference type="FunFam" id="1.10.510.10:FF:000768">
    <property type="entry name" value="Non-specific serine/threonine protein kinase"/>
    <property type="match status" value="1"/>
</dbReference>
<feature type="domain" description="CRIB" evidence="12">
    <location>
        <begin position="179"/>
        <end position="192"/>
    </location>
</feature>
<dbReference type="OrthoDB" id="248923at2759"/>
<keyword evidence="6" id="KW-0067">ATP-binding</keyword>
<dbReference type="Pfam" id="PF00786">
    <property type="entry name" value="PBD"/>
    <property type="match status" value="2"/>
</dbReference>
<dbReference type="InterPro" id="IPR036936">
    <property type="entry name" value="CRIB_dom_sf"/>
</dbReference>
<dbReference type="Gene3D" id="3.90.810.10">
    <property type="entry name" value="CRIB domain"/>
    <property type="match status" value="2"/>
</dbReference>
<dbReference type="GO" id="GO:0005524">
    <property type="term" value="F:ATP binding"/>
    <property type="evidence" value="ECO:0007669"/>
    <property type="project" value="UniProtKB-KW"/>
</dbReference>
<feature type="compositionally biased region" description="Polar residues" evidence="10">
    <location>
        <begin position="420"/>
        <end position="465"/>
    </location>
</feature>
<dbReference type="PROSITE" id="PS50108">
    <property type="entry name" value="CRIB"/>
    <property type="match status" value="2"/>
</dbReference>
<proteinExistence type="inferred from homology"/>
<keyword evidence="14" id="KW-1185">Reference proteome</keyword>
<feature type="compositionally biased region" description="Gly residues" evidence="10">
    <location>
        <begin position="1086"/>
        <end position="1095"/>
    </location>
</feature>
<comment type="catalytic activity">
    <reaction evidence="9">
        <text>L-seryl-[protein] + ATP = O-phospho-L-seryl-[protein] + ADP + H(+)</text>
        <dbReference type="Rhea" id="RHEA:17989"/>
        <dbReference type="Rhea" id="RHEA-COMP:9863"/>
        <dbReference type="Rhea" id="RHEA-COMP:11604"/>
        <dbReference type="ChEBI" id="CHEBI:15378"/>
        <dbReference type="ChEBI" id="CHEBI:29999"/>
        <dbReference type="ChEBI" id="CHEBI:30616"/>
        <dbReference type="ChEBI" id="CHEBI:83421"/>
        <dbReference type="ChEBI" id="CHEBI:456216"/>
        <dbReference type="EC" id="2.7.11.1"/>
    </reaction>
</comment>
<keyword evidence="7" id="KW-0460">Magnesium</keyword>
<organism evidence="13 14">
    <name type="scientific">Lobosporangium transversale</name>
    <dbReference type="NCBI Taxonomy" id="64571"/>
    <lineage>
        <taxon>Eukaryota</taxon>
        <taxon>Fungi</taxon>
        <taxon>Fungi incertae sedis</taxon>
        <taxon>Mucoromycota</taxon>
        <taxon>Mortierellomycotina</taxon>
        <taxon>Mortierellomycetes</taxon>
        <taxon>Mortierellales</taxon>
        <taxon>Mortierellaceae</taxon>
        <taxon>Lobosporangium</taxon>
    </lineage>
</organism>
<comment type="similarity">
    <text evidence="2">Belongs to the protein kinase superfamily. STE Ser/Thr protein kinase family. STE20 subfamily.</text>
</comment>
<dbReference type="GO" id="GO:0004713">
    <property type="term" value="F:protein tyrosine kinase activity"/>
    <property type="evidence" value="ECO:0007669"/>
    <property type="project" value="InterPro"/>
</dbReference>
<dbReference type="Gene3D" id="1.10.510.10">
    <property type="entry name" value="Transferase(Phosphotransferase) domain 1"/>
    <property type="match status" value="1"/>
</dbReference>
<evidence type="ECO:0000256" key="5">
    <source>
        <dbReference type="ARBA" id="ARBA00022741"/>
    </source>
</evidence>
<dbReference type="Pfam" id="PF00069">
    <property type="entry name" value="Pkinase"/>
    <property type="match status" value="1"/>
</dbReference>
<evidence type="ECO:0000256" key="2">
    <source>
        <dbReference type="ARBA" id="ARBA00008874"/>
    </source>
</evidence>
<dbReference type="PANTHER" id="PTHR45832:SF22">
    <property type="entry name" value="SERINE_THREONINE-PROTEIN KINASE SAMKA-RELATED"/>
    <property type="match status" value="1"/>
</dbReference>
<evidence type="ECO:0000256" key="4">
    <source>
        <dbReference type="ARBA" id="ARBA00022723"/>
    </source>
</evidence>
<feature type="compositionally biased region" description="Low complexity" evidence="10">
    <location>
        <begin position="96"/>
        <end position="105"/>
    </location>
</feature>
<dbReference type="InterPro" id="IPR020635">
    <property type="entry name" value="Tyr_kinase_cat_dom"/>
</dbReference>
<feature type="compositionally biased region" description="Polar residues" evidence="10">
    <location>
        <begin position="296"/>
        <end position="307"/>
    </location>
</feature>
<dbReference type="Proteomes" id="UP000193648">
    <property type="component" value="Unassembled WGS sequence"/>
</dbReference>
<feature type="compositionally biased region" description="Pro residues" evidence="10">
    <location>
        <begin position="244"/>
        <end position="257"/>
    </location>
</feature>
<dbReference type="InterPro" id="IPR051931">
    <property type="entry name" value="PAK3-like"/>
</dbReference>
<keyword evidence="3" id="KW-0808">Transferase</keyword>
<evidence type="ECO:0000256" key="10">
    <source>
        <dbReference type="SAM" id="MobiDB-lite"/>
    </source>
</evidence>
<comment type="cofactor">
    <cofactor evidence="1">
        <name>Mg(2+)</name>
        <dbReference type="ChEBI" id="CHEBI:18420"/>
    </cofactor>
</comment>
<dbReference type="SUPFAM" id="SSF56112">
    <property type="entry name" value="Protein kinase-like (PK-like)"/>
    <property type="match status" value="1"/>
</dbReference>
<dbReference type="InterPro" id="IPR011009">
    <property type="entry name" value="Kinase-like_dom_sf"/>
</dbReference>
<dbReference type="PROSITE" id="PS50011">
    <property type="entry name" value="PROTEIN_KINASE_DOM"/>
    <property type="match status" value="1"/>
</dbReference>
<dbReference type="GeneID" id="33563648"/>
<feature type="region of interest" description="Disordered" evidence="10">
    <location>
        <begin position="242"/>
        <end position="365"/>
    </location>
</feature>
<feature type="compositionally biased region" description="Acidic residues" evidence="10">
    <location>
        <begin position="1039"/>
        <end position="1059"/>
    </location>
</feature>
<feature type="region of interest" description="Disordered" evidence="10">
    <location>
        <begin position="389"/>
        <end position="590"/>
    </location>
</feature>
<evidence type="ECO:0000313" key="14">
    <source>
        <dbReference type="Proteomes" id="UP000193648"/>
    </source>
</evidence>
<evidence type="ECO:0000256" key="3">
    <source>
        <dbReference type="ARBA" id="ARBA00022679"/>
    </source>
</evidence>
<feature type="compositionally biased region" description="Low complexity" evidence="10">
    <location>
        <begin position="403"/>
        <end position="419"/>
    </location>
</feature>
<dbReference type="AlphaFoldDB" id="A0A1Y2GZW2"/>
<feature type="domain" description="CRIB" evidence="12">
    <location>
        <begin position="117"/>
        <end position="130"/>
    </location>
</feature>
<feature type="compositionally biased region" description="Low complexity" evidence="10">
    <location>
        <begin position="530"/>
        <end position="548"/>
    </location>
</feature>
<evidence type="ECO:0000259" key="11">
    <source>
        <dbReference type="PROSITE" id="PS50011"/>
    </source>
</evidence>
<feature type="region of interest" description="Disordered" evidence="10">
    <location>
        <begin position="607"/>
        <end position="643"/>
    </location>
</feature>
<feature type="compositionally biased region" description="Low complexity" evidence="10">
    <location>
        <begin position="488"/>
        <end position="505"/>
    </location>
</feature>
<feature type="compositionally biased region" description="Polar residues" evidence="10">
    <location>
        <begin position="274"/>
        <end position="287"/>
    </location>
</feature>
<dbReference type="SMART" id="SM00219">
    <property type="entry name" value="TyrKc"/>
    <property type="match status" value="1"/>
</dbReference>
<comment type="catalytic activity">
    <reaction evidence="8">
        <text>L-threonyl-[protein] + ATP = O-phospho-L-threonyl-[protein] + ADP + H(+)</text>
        <dbReference type="Rhea" id="RHEA:46608"/>
        <dbReference type="Rhea" id="RHEA-COMP:11060"/>
        <dbReference type="Rhea" id="RHEA-COMP:11605"/>
        <dbReference type="ChEBI" id="CHEBI:15378"/>
        <dbReference type="ChEBI" id="CHEBI:30013"/>
        <dbReference type="ChEBI" id="CHEBI:30616"/>
        <dbReference type="ChEBI" id="CHEBI:61977"/>
        <dbReference type="ChEBI" id="CHEBI:456216"/>
        <dbReference type="EC" id="2.7.11.1"/>
    </reaction>
</comment>
<dbReference type="Gene3D" id="3.30.200.20">
    <property type="entry name" value="Phosphorylase Kinase, domain 1"/>
    <property type="match status" value="1"/>
</dbReference>
<dbReference type="PANTHER" id="PTHR45832">
    <property type="entry name" value="SERINE/THREONINE-PROTEIN KINASE SAMKA-RELATED-RELATED"/>
    <property type="match status" value="1"/>
</dbReference>
<keyword evidence="5" id="KW-0547">Nucleotide-binding</keyword>
<dbReference type="GO" id="GO:0046872">
    <property type="term" value="F:metal ion binding"/>
    <property type="evidence" value="ECO:0007669"/>
    <property type="project" value="UniProtKB-KW"/>
</dbReference>
<evidence type="ECO:0000259" key="12">
    <source>
        <dbReference type="PROSITE" id="PS50108"/>
    </source>
</evidence>
<feature type="domain" description="Protein kinase" evidence="11">
    <location>
        <begin position="756"/>
        <end position="1017"/>
    </location>
</feature>
<comment type="caution">
    <text evidence="13">The sequence shown here is derived from an EMBL/GenBank/DDBJ whole genome shotgun (WGS) entry which is preliminary data.</text>
</comment>
<gene>
    <name evidence="13" type="ORF">BCR41DRAFT_331566</name>
</gene>
<dbReference type="InterPro" id="IPR000095">
    <property type="entry name" value="CRIB_dom"/>
</dbReference>
<dbReference type="STRING" id="64571.A0A1Y2GZW2"/>
<evidence type="ECO:0008006" key="15">
    <source>
        <dbReference type="Google" id="ProtNLM"/>
    </source>
</evidence>
<feature type="compositionally biased region" description="Polar residues" evidence="10">
    <location>
        <begin position="336"/>
        <end position="356"/>
    </location>
</feature>
<feature type="compositionally biased region" description="Low complexity" evidence="10">
    <location>
        <begin position="314"/>
        <end position="332"/>
    </location>
</feature>
<feature type="compositionally biased region" description="Basic and acidic residues" evidence="10">
    <location>
        <begin position="1"/>
        <end position="22"/>
    </location>
</feature>
<evidence type="ECO:0000256" key="7">
    <source>
        <dbReference type="ARBA" id="ARBA00022842"/>
    </source>
</evidence>
<dbReference type="GO" id="GO:0106310">
    <property type="term" value="F:protein serine kinase activity"/>
    <property type="evidence" value="ECO:0007669"/>
    <property type="project" value="RHEA"/>
</dbReference>
<feature type="region of interest" description="Disordered" evidence="10">
    <location>
        <begin position="665"/>
        <end position="712"/>
    </location>
</feature>
<dbReference type="InParanoid" id="A0A1Y2GZW2"/>
<evidence type="ECO:0000256" key="6">
    <source>
        <dbReference type="ARBA" id="ARBA00022840"/>
    </source>
</evidence>
<dbReference type="GO" id="GO:0004674">
    <property type="term" value="F:protein serine/threonine kinase activity"/>
    <property type="evidence" value="ECO:0007669"/>
    <property type="project" value="UniProtKB-EC"/>
</dbReference>
<feature type="region of interest" description="Disordered" evidence="10">
    <location>
        <begin position="1"/>
        <end position="105"/>
    </location>
</feature>
<evidence type="ECO:0000256" key="9">
    <source>
        <dbReference type="ARBA" id="ARBA00048679"/>
    </source>
</evidence>
<feature type="compositionally biased region" description="Low complexity" evidence="10">
    <location>
        <begin position="561"/>
        <end position="584"/>
    </location>
</feature>
<evidence type="ECO:0000313" key="13">
    <source>
        <dbReference type="EMBL" id="ORZ27850.1"/>
    </source>
</evidence>
<dbReference type="EMBL" id="MCFF01000003">
    <property type="protein sequence ID" value="ORZ27850.1"/>
    <property type="molecule type" value="Genomic_DNA"/>
</dbReference>
<evidence type="ECO:0000256" key="1">
    <source>
        <dbReference type="ARBA" id="ARBA00001946"/>
    </source>
</evidence>
<dbReference type="InterPro" id="IPR000719">
    <property type="entry name" value="Prot_kinase_dom"/>
</dbReference>
<dbReference type="RefSeq" id="XP_021885553.1">
    <property type="nucleotide sequence ID" value="XM_022021804.1"/>
</dbReference>
<feature type="compositionally biased region" description="Low complexity" evidence="10">
    <location>
        <begin position="677"/>
        <end position="699"/>
    </location>
</feature>
<reference evidence="13 14" key="1">
    <citation type="submission" date="2016-07" db="EMBL/GenBank/DDBJ databases">
        <title>Pervasive Adenine N6-methylation of Active Genes in Fungi.</title>
        <authorList>
            <consortium name="DOE Joint Genome Institute"/>
            <person name="Mondo S.J."/>
            <person name="Dannebaum R.O."/>
            <person name="Kuo R.C."/>
            <person name="Labutti K."/>
            <person name="Haridas S."/>
            <person name="Kuo A."/>
            <person name="Salamov A."/>
            <person name="Ahrendt S.R."/>
            <person name="Lipzen A."/>
            <person name="Sullivan W."/>
            <person name="Andreopoulos W.B."/>
            <person name="Clum A."/>
            <person name="Lindquist E."/>
            <person name="Daum C."/>
            <person name="Ramamoorthy G.K."/>
            <person name="Gryganskyi A."/>
            <person name="Culley D."/>
            <person name="Magnuson J.K."/>
            <person name="James T.Y."/>
            <person name="O'Malley M.A."/>
            <person name="Stajich J.E."/>
            <person name="Spatafora J.W."/>
            <person name="Visel A."/>
            <person name="Grigoriev I.V."/>
        </authorList>
    </citation>
    <scope>NUCLEOTIDE SEQUENCE [LARGE SCALE GENOMIC DNA]</scope>
    <source>
        <strain evidence="13 14">NRRL 3116</strain>
    </source>
</reference>
<accession>A0A1Y2GZW2</accession>
<evidence type="ECO:0000256" key="8">
    <source>
        <dbReference type="ARBA" id="ARBA00047899"/>
    </source>
</evidence>
<feature type="region of interest" description="Disordered" evidence="10">
    <location>
        <begin position="1039"/>
        <end position="1107"/>
    </location>
</feature>
<sequence>MGQKPSSEHQRMHRDFGSRPEDWYLPSSPQHSSHSHHHSNQRSSPSSSTTGHYTGYPRGRASSLTVNKNHSTTSFASSAPAPPAPKSPAYLHTNQSSSSLSQWSPSRKNYAKKIVSIGKPTDVEHGIHVEYNPERRKFMGIPDVWQNEVPTDDPLDTTCISPHLVPTTRQPNPTEESRIGWPYNVQHKAHVDIDISENGKVGLKGLPNEWKTVLESQGISEQDIKQHPQALRKLMQLQLNDLELPPPSRPPPPPPKPFQNNLSVPSRSPHALSTAVNSNSTTPTSKPLKQKPDLTINPNPRRTSSLNPPIRGLPSQPESPQSSKQQSQASRPLPASRTNSDGWDSKTVVGSASKPFTNYPMGPVREHGEHYQEYAARTRNYSAGTTAADIRQSWRPMSRASEESAASSTSRTADSASTTPKYQNSSAVQQLSNTTDPLDTRRNPASTVRTHQMNGSAHNATTAKTGENIPTEASGASPGPLSPATNISGSGSTPASPLPASGLPARPAPRLPTDSNPLPISSYFKERSQTNKSNSAASTATSNSNSSNVQDPKARQQPQHAPSSASASSSPTSGASTSNTTPTSQPISLNNAQHLRRKSVKSMYVNIPTPSDSALENGERRTDGSILDPNKEPFSPEEAEQHQNLMPTLSDDLLRKYAMESAGASPLGPGVQAGSKSGTNYSGGSSASGSNTSNAASPSLDRSKGSEANLCKKSTTAATPKYDIAKEDKDDLAFLTEYGLQHLLSRPRPKDASALYSDIVKIAEGESGFLFSATENATGNLVAIKMIAKTVAAKMKTIRNELELMKASQSPNVVAFKDCHLTPTELWMVMERMDISLADVIAINPYQGQRNPDQGLLQECHMARVAKDILEAVAYLHQHGRIHRDIRSDNILLDNQGRVKLADFGHSVQLTKEQPRRNSVVGTPYWMAPEVIQGWNYGTPVDVWSLGVVMREMLEGEPPYLNEPPLRAMFLIASGDLPRVKDGGLASMRCITFVEECTTGESEKRPTAKELLAHPFLDLACDTSVMATLLKRTYELEAAGEGEEGGDGEEEEEEEEEETQQQQQQPIKNGAMPGGSVATMDSKTSGVGGSDGGVIAGDKQELEDEEEGTVISVATKMSARTTFGRAISPPATAH</sequence>
<keyword evidence="4" id="KW-0479">Metal-binding</keyword>
<name>A0A1Y2GZW2_9FUNG</name>